<dbReference type="Gene3D" id="2.60.450.20">
    <property type="match status" value="1"/>
</dbReference>
<keyword evidence="2" id="KW-0175">Coiled coil</keyword>
<name>A0A2V2VAA0_TRYCR</name>
<dbReference type="OMA" id="MRNAKSH"/>
<dbReference type="VEuPathDB" id="TriTrypDB:C4B63_46g19"/>
<evidence type="ECO:0000256" key="2">
    <source>
        <dbReference type="SAM" id="Coils"/>
    </source>
</evidence>
<dbReference type="PANTHER" id="PTHR10331:SF6">
    <property type="entry name" value="SPINDLE ASSEMBLY ABNORMAL 4"/>
    <property type="match status" value="1"/>
</dbReference>
<protein>
    <submittedName>
        <fullName evidence="5">Spindle assembly abnormal 4</fullName>
    </submittedName>
</protein>
<feature type="region of interest" description="Disordered" evidence="3">
    <location>
        <begin position="1"/>
        <end position="253"/>
    </location>
</feature>
<dbReference type="PANTHER" id="PTHR10331">
    <property type="entry name" value="T COMPLEX PROTEIN 10"/>
    <property type="match status" value="1"/>
</dbReference>
<dbReference type="VEuPathDB" id="TriTrypDB:TcCLB.503999.40"/>
<proteinExistence type="inferred from homology"/>
<feature type="compositionally biased region" description="Polar residues" evidence="3">
    <location>
        <begin position="617"/>
        <end position="631"/>
    </location>
</feature>
<dbReference type="VEuPathDB" id="TriTrypDB:TcG_03309"/>
<dbReference type="Pfam" id="PF07202">
    <property type="entry name" value="Tcp10_C"/>
    <property type="match status" value="1"/>
</dbReference>
<dbReference type="VEuPathDB" id="TriTrypDB:TCDM_04110"/>
<dbReference type="VEuPathDB" id="TriTrypDB:TcCLB.509589.50"/>
<dbReference type="InterPro" id="IPR009852">
    <property type="entry name" value="CENPJ_C_dom"/>
</dbReference>
<dbReference type="VEuPathDB" id="TriTrypDB:TCSYLVIO_003481"/>
<gene>
    <name evidence="5" type="ORF">C3747_318g8</name>
</gene>
<dbReference type="VEuPathDB" id="TriTrypDB:C3747_318g8"/>
<feature type="compositionally biased region" description="Basic and acidic residues" evidence="3">
    <location>
        <begin position="175"/>
        <end position="184"/>
    </location>
</feature>
<dbReference type="SMR" id="A0A2V2VAA0"/>
<dbReference type="VEuPathDB" id="TriTrypDB:BCY84_13642"/>
<feature type="coiled-coil region" evidence="2">
    <location>
        <begin position="268"/>
        <end position="412"/>
    </location>
</feature>
<feature type="compositionally biased region" description="Basic and acidic residues" evidence="3">
    <location>
        <begin position="491"/>
        <end position="593"/>
    </location>
</feature>
<feature type="compositionally biased region" description="Basic and acidic residues" evidence="3">
    <location>
        <begin position="200"/>
        <end position="211"/>
    </location>
</feature>
<dbReference type="InterPro" id="IPR026581">
    <property type="entry name" value="TCP10L/CENPJ"/>
</dbReference>
<dbReference type="OrthoDB" id="10252174at2759"/>
<dbReference type="VEuPathDB" id="TriTrypDB:TcYC6_0103100"/>
<accession>A0A2V2VAA0</accession>
<dbReference type="FunFam" id="2.60.450.20:FF:000004">
    <property type="entry name" value="Centromere protein J"/>
    <property type="match status" value="1"/>
</dbReference>
<reference evidence="5 6" key="1">
    <citation type="journal article" date="2018" name="Microb. Genom.">
        <title>Expanding an expanded genome: long-read sequencing of Trypanosoma cruzi.</title>
        <authorList>
            <person name="Berna L."/>
            <person name="Rodriguez M."/>
            <person name="Chiribao M.L."/>
            <person name="Parodi-Talice A."/>
            <person name="Pita S."/>
            <person name="Rijo G."/>
            <person name="Alvarez-Valin F."/>
            <person name="Robello C."/>
        </authorList>
    </citation>
    <scope>NUCLEOTIDE SEQUENCE [LARGE SCALE GENOMIC DNA]</scope>
    <source>
        <strain evidence="5 6">TCC</strain>
    </source>
</reference>
<evidence type="ECO:0000259" key="4">
    <source>
        <dbReference type="Pfam" id="PF07202"/>
    </source>
</evidence>
<dbReference type="VEuPathDB" id="TriTrypDB:Tc_MARK_2696"/>
<sequence length="793" mass="92506">MSDIPIPRPVRSHSSSRSVTVSASRKSKPKNAPFKFLRKDEGRLSYTCQPDSPLSANNQNHYAAHRDSPSSERRGSRSLREAIANDMRRGKNHDPFAEVVIAVPKRTPPPNPAAREEAQDFLELSLQERGLSQLQQQPQRQQQEQLEKKPERDIDEDLDSNEAFLATAKPRQRSRGSDDPDRSTEVVGQRLNTNQSHSTPRREEEYEDMKWQRPVQRRYRGEDKVQDNGGTRNPPLRRYLDPMGQEDEYPRSARNYFLRPQLQGYRPTREEDNLVEQLEEELHAVQEERGRYHQLKMQLDRDRKRFEEYRNGIEREIEEERADLNAARASENWQAKKDVKVVEERYRSTLELLKNERESNKKLSQENELLRQQLEGMTTHMRETQKLQKAETSRLRREIESLTRRNEELLEMTREQQIAALENSSKINSPAPVLQITSNAWRPNVGSSVSTQRSCEEVLDFPEFRSTVGSSMQQQQSNDIIWEAKQRRMAAEKERKRLEAEEKERKRLEAEKERKRLEAEEKERKRLEAEKERKRLEAEEKERRRLEAEKERKRLEAEEKERRRLEAEEKERKRLEAEEKEQRKEQQHARGEEGVTGGKSQELRSQRRVSGHPINTPRAQNASRGNASRLQASSVSSAVSISRKPRRTPTAEELVADDEPTPAEDFPNDAVVSQTALGENPNKRELLYRSGKREIHYVNGTRKVILPSGHVVLYFTNGDIKRTFPSGKSTYWYAVAQTTHTQHADGVQVFEFHSSGQIERHLPDGKKEILYPDGIYKVVFPDGRDETIFPDEV</sequence>
<dbReference type="Proteomes" id="UP000246078">
    <property type="component" value="Unassembled WGS sequence"/>
</dbReference>
<dbReference type="VEuPathDB" id="TriTrypDB:ECC02_006456"/>
<dbReference type="AlphaFoldDB" id="A0A2V2VAA0"/>
<feature type="domain" description="Centromere protein J C-terminal" evidence="4">
    <location>
        <begin position="753"/>
        <end position="778"/>
    </location>
</feature>
<dbReference type="EMBL" id="PRFC01000318">
    <property type="protein sequence ID" value="PWU92446.1"/>
    <property type="molecule type" value="Genomic_DNA"/>
</dbReference>
<feature type="compositionally biased region" description="Low complexity" evidence="3">
    <location>
        <begin position="12"/>
        <end position="24"/>
    </location>
</feature>
<feature type="compositionally biased region" description="Basic and acidic residues" evidence="3">
    <location>
        <begin position="86"/>
        <end position="96"/>
    </location>
</feature>
<evidence type="ECO:0000313" key="6">
    <source>
        <dbReference type="Proteomes" id="UP000246078"/>
    </source>
</evidence>
<feature type="region of interest" description="Disordered" evidence="3">
    <location>
        <begin position="491"/>
        <end position="667"/>
    </location>
</feature>
<comment type="caution">
    <text evidence="5">The sequence shown here is derived from an EMBL/GenBank/DDBJ whole genome shotgun (WGS) entry which is preliminary data.</text>
</comment>
<feature type="compositionally biased region" description="Basic and acidic residues" evidence="3">
    <location>
        <begin position="64"/>
        <end position="80"/>
    </location>
</feature>
<dbReference type="VEuPathDB" id="TriTrypDB:TcCL_ESM03266"/>
<dbReference type="VEuPathDB" id="TriTrypDB:TcBrA4_0074820"/>
<feature type="compositionally biased region" description="Polar residues" evidence="3">
    <location>
        <begin position="46"/>
        <end position="61"/>
    </location>
</feature>
<feature type="compositionally biased region" description="Low complexity" evidence="3">
    <location>
        <begin position="122"/>
        <end position="144"/>
    </location>
</feature>
<evidence type="ECO:0000313" key="5">
    <source>
        <dbReference type="EMBL" id="PWU92446.1"/>
    </source>
</evidence>
<evidence type="ECO:0000256" key="1">
    <source>
        <dbReference type="ARBA" id="ARBA00005627"/>
    </source>
</evidence>
<feature type="compositionally biased region" description="Low complexity" evidence="3">
    <location>
        <begin position="632"/>
        <end position="642"/>
    </location>
</feature>
<comment type="similarity">
    <text evidence="1">Belongs to the TCP10 family.</text>
</comment>
<dbReference type="InterPro" id="IPR047002">
    <property type="entry name" value="Tcp10_C_sf"/>
</dbReference>
<evidence type="ECO:0000256" key="3">
    <source>
        <dbReference type="SAM" id="MobiDB-lite"/>
    </source>
</evidence>
<organism evidence="5 6">
    <name type="scientific">Trypanosoma cruzi</name>
    <dbReference type="NCBI Taxonomy" id="5693"/>
    <lineage>
        <taxon>Eukaryota</taxon>
        <taxon>Discoba</taxon>
        <taxon>Euglenozoa</taxon>
        <taxon>Kinetoplastea</taxon>
        <taxon>Metakinetoplastina</taxon>
        <taxon>Trypanosomatida</taxon>
        <taxon>Trypanosomatidae</taxon>
        <taxon>Trypanosoma</taxon>
        <taxon>Schizotrypanum</taxon>
    </lineage>
</organism>